<organism evidence="18 19">
    <name type="scientific">Microbacterium flavum</name>
    <dbReference type="NCBI Taxonomy" id="415216"/>
    <lineage>
        <taxon>Bacteria</taxon>
        <taxon>Bacillati</taxon>
        <taxon>Actinomycetota</taxon>
        <taxon>Actinomycetes</taxon>
        <taxon>Micrococcales</taxon>
        <taxon>Microbacteriaceae</taxon>
        <taxon>Microbacterium</taxon>
    </lineage>
</organism>
<dbReference type="RefSeq" id="WP_215487879.1">
    <property type="nucleotide sequence ID" value="NZ_BAAAPJ010000008.1"/>
</dbReference>
<dbReference type="Pfam" id="PF12705">
    <property type="entry name" value="PDDEXK_1"/>
    <property type="match status" value="1"/>
</dbReference>
<evidence type="ECO:0000256" key="3">
    <source>
        <dbReference type="ARBA" id="ARBA00022741"/>
    </source>
</evidence>
<dbReference type="PANTHER" id="PTHR11070:SF2">
    <property type="entry name" value="ATP-DEPENDENT DNA HELICASE SRS2"/>
    <property type="match status" value="1"/>
</dbReference>
<dbReference type="EC" id="5.6.2.4" evidence="13"/>
<evidence type="ECO:0000256" key="2">
    <source>
        <dbReference type="ARBA" id="ARBA00022722"/>
    </source>
</evidence>
<evidence type="ECO:0000256" key="8">
    <source>
        <dbReference type="ARBA" id="ARBA00022840"/>
    </source>
</evidence>
<evidence type="ECO:0000256" key="15">
    <source>
        <dbReference type="PROSITE-ProRule" id="PRU00560"/>
    </source>
</evidence>
<keyword evidence="8 15" id="KW-0067">ATP-binding</keyword>
<dbReference type="InterPro" id="IPR014016">
    <property type="entry name" value="UvrD-like_ATP-bd"/>
</dbReference>
<evidence type="ECO:0000259" key="17">
    <source>
        <dbReference type="PROSITE" id="PS51217"/>
    </source>
</evidence>
<dbReference type="InterPro" id="IPR014017">
    <property type="entry name" value="DNA_helicase_UvrD-like_C"/>
</dbReference>
<keyword evidence="10" id="KW-0234">DNA repair</keyword>
<evidence type="ECO:0000256" key="7">
    <source>
        <dbReference type="ARBA" id="ARBA00022839"/>
    </source>
</evidence>
<evidence type="ECO:0000256" key="6">
    <source>
        <dbReference type="ARBA" id="ARBA00022806"/>
    </source>
</evidence>
<evidence type="ECO:0000256" key="4">
    <source>
        <dbReference type="ARBA" id="ARBA00022763"/>
    </source>
</evidence>
<evidence type="ECO:0000256" key="5">
    <source>
        <dbReference type="ARBA" id="ARBA00022801"/>
    </source>
</evidence>
<comment type="catalytic activity">
    <reaction evidence="14">
        <text>ATP + H2O = ADP + phosphate + H(+)</text>
        <dbReference type="Rhea" id="RHEA:13065"/>
        <dbReference type="ChEBI" id="CHEBI:15377"/>
        <dbReference type="ChEBI" id="CHEBI:15378"/>
        <dbReference type="ChEBI" id="CHEBI:30616"/>
        <dbReference type="ChEBI" id="CHEBI:43474"/>
        <dbReference type="ChEBI" id="CHEBI:456216"/>
        <dbReference type="EC" id="5.6.2.4"/>
    </reaction>
</comment>
<reference evidence="18 19" key="1">
    <citation type="submission" date="2021-03" db="EMBL/GenBank/DDBJ databases">
        <title>Microbacterium pauli sp. nov., isolated from microfiltered milk.</title>
        <authorList>
            <person name="Bellassi P."/>
            <person name="Fontana A."/>
            <person name="Callegari M.L."/>
            <person name="Lorenzo M."/>
            <person name="Cappa F."/>
        </authorList>
    </citation>
    <scope>NUCLEOTIDE SEQUENCE [LARGE SCALE GENOMIC DNA]</scope>
    <source>
        <strain evidence="18 19">DSM 18909</strain>
    </source>
</reference>
<dbReference type="Proteomes" id="UP000740605">
    <property type="component" value="Unassembled WGS sequence"/>
</dbReference>
<protein>
    <recommendedName>
        <fullName evidence="13">DNA 3'-5' helicase</fullName>
        <ecNumber evidence="13">5.6.2.4</ecNumber>
    </recommendedName>
</protein>
<feature type="domain" description="UvrD-like helicase ATP-binding" evidence="16">
    <location>
        <begin position="9"/>
        <end position="291"/>
    </location>
</feature>
<evidence type="ECO:0000313" key="19">
    <source>
        <dbReference type="Proteomes" id="UP000740605"/>
    </source>
</evidence>
<comment type="similarity">
    <text evidence="1">Belongs to the helicase family. UvrD subfamily.</text>
</comment>
<dbReference type="InterPro" id="IPR011604">
    <property type="entry name" value="PDDEXK-like_dom_sf"/>
</dbReference>
<dbReference type="InterPro" id="IPR000212">
    <property type="entry name" value="DNA_helicase_UvrD/REP"/>
</dbReference>
<dbReference type="Gene3D" id="1.10.10.160">
    <property type="match status" value="1"/>
</dbReference>
<evidence type="ECO:0000259" key="16">
    <source>
        <dbReference type="PROSITE" id="PS51198"/>
    </source>
</evidence>
<dbReference type="InterPro" id="IPR013986">
    <property type="entry name" value="DExx_box_DNA_helicase_dom_sf"/>
</dbReference>
<dbReference type="Pfam" id="PF13361">
    <property type="entry name" value="UvrD_C"/>
    <property type="match status" value="2"/>
</dbReference>
<evidence type="ECO:0000256" key="12">
    <source>
        <dbReference type="ARBA" id="ARBA00034617"/>
    </source>
</evidence>
<dbReference type="Gene3D" id="1.10.486.10">
    <property type="entry name" value="PCRA, domain 4"/>
    <property type="match status" value="1"/>
</dbReference>
<feature type="domain" description="UvrD-like helicase C-terminal" evidence="17">
    <location>
        <begin position="292"/>
        <end position="570"/>
    </location>
</feature>
<dbReference type="PROSITE" id="PS51198">
    <property type="entry name" value="UVRD_HELICASE_ATP_BIND"/>
    <property type="match status" value="1"/>
</dbReference>
<name>A0ABS5XVS8_9MICO</name>
<evidence type="ECO:0000313" key="18">
    <source>
        <dbReference type="EMBL" id="MBT8798641.1"/>
    </source>
</evidence>
<evidence type="ECO:0000256" key="14">
    <source>
        <dbReference type="ARBA" id="ARBA00048988"/>
    </source>
</evidence>
<dbReference type="EMBL" id="JAFLHG010000010">
    <property type="protein sequence ID" value="MBT8798641.1"/>
    <property type="molecule type" value="Genomic_DNA"/>
</dbReference>
<keyword evidence="19" id="KW-1185">Reference proteome</keyword>
<feature type="binding site" evidence="15">
    <location>
        <begin position="30"/>
        <end position="37"/>
    </location>
    <ligand>
        <name>ATP</name>
        <dbReference type="ChEBI" id="CHEBI:30616"/>
    </ligand>
</feature>
<keyword evidence="3 15" id="KW-0547">Nucleotide-binding</keyword>
<dbReference type="Gene3D" id="3.90.320.10">
    <property type="match status" value="1"/>
</dbReference>
<dbReference type="GO" id="GO:0004386">
    <property type="term" value="F:helicase activity"/>
    <property type="evidence" value="ECO:0007669"/>
    <property type="project" value="UniProtKB-KW"/>
</dbReference>
<keyword evidence="6 15" id="KW-0347">Helicase</keyword>
<keyword evidence="2" id="KW-0540">Nuclease</keyword>
<evidence type="ECO:0000256" key="9">
    <source>
        <dbReference type="ARBA" id="ARBA00023125"/>
    </source>
</evidence>
<dbReference type="Gene3D" id="3.40.50.300">
    <property type="entry name" value="P-loop containing nucleotide triphosphate hydrolases"/>
    <property type="match status" value="3"/>
</dbReference>
<evidence type="ECO:0000256" key="1">
    <source>
        <dbReference type="ARBA" id="ARBA00009922"/>
    </source>
</evidence>
<dbReference type="InterPro" id="IPR027417">
    <property type="entry name" value="P-loop_NTPase"/>
</dbReference>
<comment type="caution">
    <text evidence="18">The sequence shown here is derived from an EMBL/GenBank/DDBJ whole genome shotgun (WGS) entry which is preliminary data.</text>
</comment>
<proteinExistence type="inferred from homology"/>
<dbReference type="PROSITE" id="PS51217">
    <property type="entry name" value="UVRD_HELICASE_CTER"/>
    <property type="match status" value="1"/>
</dbReference>
<dbReference type="PANTHER" id="PTHR11070">
    <property type="entry name" value="UVRD / RECB / PCRA DNA HELICASE FAMILY MEMBER"/>
    <property type="match status" value="1"/>
</dbReference>
<keyword evidence="5 15" id="KW-0378">Hydrolase</keyword>
<gene>
    <name evidence="18" type="ORF">J0P97_11235</name>
</gene>
<keyword evidence="9" id="KW-0238">DNA-binding</keyword>
<dbReference type="SUPFAM" id="SSF52540">
    <property type="entry name" value="P-loop containing nucleoside triphosphate hydrolases"/>
    <property type="match status" value="1"/>
</dbReference>
<dbReference type="Pfam" id="PF00580">
    <property type="entry name" value="UvrD-helicase"/>
    <property type="match status" value="1"/>
</dbReference>
<keyword evidence="7" id="KW-0269">Exonuclease</keyword>
<evidence type="ECO:0000256" key="11">
    <source>
        <dbReference type="ARBA" id="ARBA00023235"/>
    </source>
</evidence>
<keyword evidence="4" id="KW-0227">DNA damage</keyword>
<dbReference type="CDD" id="cd17932">
    <property type="entry name" value="DEXQc_UvrD"/>
    <property type="match status" value="1"/>
</dbReference>
<evidence type="ECO:0000256" key="10">
    <source>
        <dbReference type="ARBA" id="ARBA00023204"/>
    </source>
</evidence>
<comment type="catalytic activity">
    <reaction evidence="12">
        <text>Couples ATP hydrolysis with the unwinding of duplex DNA by translocating in the 3'-5' direction.</text>
        <dbReference type="EC" id="5.6.2.4"/>
    </reaction>
</comment>
<sequence>MTDGESSIPSLEGDAAAAVSHRGSHLQIIAAAGSGKTEVVSQRIADLIASKVPPRGIVAFTFTEKAAAELKDRVRLRVTGRLGASAGDSLGQLQVSTIHAYCFRLLQTYVPRFEAYSLIDENQLVALMTREGSRLGLKEFGGGKLFAGITTFLRSVDVLENELISTDALPAGEFRDAVIAYYEALDRYRVLTFGQQIVQAVRALEDPGIHSAVTRDVKHLIVDEYQDVNPAQERLISLLAKPVGRAELVVVGDDDQAIYQWRGSAVANIVTFAERYPDVTQFRLLTNRRSRPDIVSLANGFAATIEGRLDKQMLTHRPARGHGVRVLPAAETEADEAAEIAAQIQTLVSEGVPYRAIAVLVRGRNAYPRLIEAFDAAGIPVQPGGRTGLFEQPIADALGAVYAWLVDFDWKFAGDDRREKVDLDRLILLLTKTFSLSRRSLALVRAHLTAWQERAAATSSPVDLVGDLYLLLGLLGVREWDLEDALERNRLGTVARFARVLADYEAVHRRSRRDSTTPGEQIGASWTPWYFKNLAILLVNYAAGSYDDFDGEEDLTGDAVALGTVHGAKGLEWPVVFLPSLTKRRFPSTRAGKAQAWLVPQDLFDASRYEGSDADERRLFYVAATRARDYLVLSRHKRITKQSSLASPYFELAREIAGDGGVAGSFDVTAIDAGDLQMSYSDLAAYAACGRSYLLRSRLGFLPPVHDELGYGNAVHHVMRVLAERTRELGELPSTSEIDALMDDDFFLPFANKPAHRQMKERARALVQTYLDDYPDEFLRTWATERPFELYLDGVVVAGRADVVYDDHDGMPENLAIVDYKTATGPEIEPLQLQVYADAGRREGLTVAAAFVHDLGKATRHSVDVSASAVSAAEADVRAAAQGLRDMSFVANPSKQKCAHCDVRLLCRDAV</sequence>
<evidence type="ECO:0000256" key="13">
    <source>
        <dbReference type="ARBA" id="ARBA00034808"/>
    </source>
</evidence>
<keyword evidence="11" id="KW-0413">Isomerase</keyword>
<dbReference type="InterPro" id="IPR038726">
    <property type="entry name" value="PDDEXK_AddAB-type"/>
</dbReference>
<accession>A0ABS5XVS8</accession>